<dbReference type="Gene3D" id="3.10.10.10">
    <property type="entry name" value="HIV Type 1 Reverse Transcriptase, subunit A, domain 1"/>
    <property type="match status" value="1"/>
</dbReference>
<dbReference type="InterPro" id="IPR000477">
    <property type="entry name" value="RT_dom"/>
</dbReference>
<feature type="compositionally biased region" description="Polar residues" evidence="1">
    <location>
        <begin position="15"/>
        <end position="24"/>
    </location>
</feature>
<organism evidence="4">
    <name type="scientific">Fagus sylvatica</name>
    <name type="common">Beechnut</name>
    <dbReference type="NCBI Taxonomy" id="28930"/>
    <lineage>
        <taxon>Eukaryota</taxon>
        <taxon>Viridiplantae</taxon>
        <taxon>Streptophyta</taxon>
        <taxon>Embryophyta</taxon>
        <taxon>Tracheophyta</taxon>
        <taxon>Spermatophyta</taxon>
        <taxon>Magnoliopsida</taxon>
        <taxon>eudicotyledons</taxon>
        <taxon>Gunneridae</taxon>
        <taxon>Pentapetalae</taxon>
        <taxon>rosids</taxon>
        <taxon>fabids</taxon>
        <taxon>Fagales</taxon>
        <taxon>Fagaceae</taxon>
        <taxon>Fagus</taxon>
    </lineage>
</organism>
<feature type="region of interest" description="Disordered" evidence="1">
    <location>
        <begin position="1"/>
        <end position="30"/>
    </location>
</feature>
<name>A0A2N9HC52_FAGSY</name>
<dbReference type="PANTHER" id="PTHR48475">
    <property type="entry name" value="RIBONUCLEASE H"/>
    <property type="match status" value="1"/>
</dbReference>
<proteinExistence type="predicted"/>
<dbReference type="InterPro" id="IPR036397">
    <property type="entry name" value="RNaseH_sf"/>
</dbReference>
<dbReference type="Gene3D" id="3.30.70.270">
    <property type="match status" value="1"/>
</dbReference>
<gene>
    <name evidence="4" type="ORF">FSB_LOCUS37604</name>
</gene>
<reference evidence="4" key="1">
    <citation type="submission" date="2018-02" db="EMBL/GenBank/DDBJ databases">
        <authorList>
            <person name="Cohen D.B."/>
            <person name="Kent A.D."/>
        </authorList>
    </citation>
    <scope>NUCLEOTIDE SEQUENCE</scope>
</reference>
<feature type="compositionally biased region" description="Low complexity" evidence="1">
    <location>
        <begin position="94"/>
        <end position="107"/>
    </location>
</feature>
<evidence type="ECO:0000259" key="2">
    <source>
        <dbReference type="Pfam" id="PF00078"/>
    </source>
</evidence>
<dbReference type="SUPFAM" id="SSF56672">
    <property type="entry name" value="DNA/RNA polymerases"/>
    <property type="match status" value="1"/>
</dbReference>
<evidence type="ECO:0000259" key="3">
    <source>
        <dbReference type="Pfam" id="PF13456"/>
    </source>
</evidence>
<feature type="region of interest" description="Disordered" evidence="1">
    <location>
        <begin position="69"/>
        <end position="133"/>
    </location>
</feature>
<evidence type="ECO:0000256" key="1">
    <source>
        <dbReference type="SAM" id="MobiDB-lite"/>
    </source>
</evidence>
<feature type="domain" description="Reverse transcriptase" evidence="2">
    <location>
        <begin position="205"/>
        <end position="303"/>
    </location>
</feature>
<dbReference type="Gene3D" id="3.30.420.10">
    <property type="entry name" value="Ribonuclease H-like superfamily/Ribonuclease H"/>
    <property type="match status" value="1"/>
</dbReference>
<dbReference type="CDD" id="cd09279">
    <property type="entry name" value="RNase_HI_like"/>
    <property type="match status" value="1"/>
</dbReference>
<dbReference type="GO" id="GO:0004523">
    <property type="term" value="F:RNA-DNA hybrid ribonuclease activity"/>
    <property type="evidence" value="ECO:0007669"/>
    <property type="project" value="InterPro"/>
</dbReference>
<dbReference type="InterPro" id="IPR043502">
    <property type="entry name" value="DNA/RNA_pol_sf"/>
</dbReference>
<evidence type="ECO:0000313" key="4">
    <source>
        <dbReference type="EMBL" id="SPD09722.1"/>
    </source>
</evidence>
<dbReference type="PANTHER" id="PTHR48475:SF1">
    <property type="entry name" value="RNASE H TYPE-1 DOMAIN-CONTAINING PROTEIN"/>
    <property type="match status" value="1"/>
</dbReference>
<dbReference type="Pfam" id="PF00078">
    <property type="entry name" value="RVT_1"/>
    <property type="match status" value="1"/>
</dbReference>
<sequence>MYSGNGKKLVENPKTEVSSNNNNRWPDGFASDKALRKVVVSMSSTDQTADKENFNTVEALKCQVHDLKRKLKKNTQGSHKSECSSRPKTRSKPSRSLSAPSSDSSALEFKEEESSDGRKRPGRGSDLRDFQTPHDDPLVIKLRIGDSDVKQLEEEEDAHPKRTYEPFKPCEELESVLFSSDPEKYFQVVRGLDATERCELINFLGYHQVVLLPEDQEKTAFITPLRIYCYKVMSFGLKNAGATYQRMVTKMFKGLIGKTMEIYIDDLFVKRKLSQTHLGDLQETFQILWLHKLRLNASKCAFGVGSGQEIPNIPICDRELIEDTDWWRLYVNEASNDKGAGTEVVIIKLNGLVIEQSIQLDFKASNNEAEYEAVLAGLNSTKVLGARNLHLHCDSLLVTSQINEKYMARDECIAAYLSKTQEVIGHFNKVIVKQIGRNLNSHADALATLASALSADLK</sequence>
<dbReference type="AlphaFoldDB" id="A0A2N9HC52"/>
<protein>
    <submittedName>
        <fullName evidence="4">Uncharacterized protein</fullName>
    </submittedName>
</protein>
<feature type="domain" description="RNase H type-1" evidence="3">
    <location>
        <begin position="337"/>
        <end position="449"/>
    </location>
</feature>
<accession>A0A2N9HC52</accession>
<feature type="compositionally biased region" description="Basic and acidic residues" evidence="1">
    <location>
        <begin position="115"/>
        <end position="133"/>
    </location>
</feature>
<dbReference type="InterPro" id="IPR002156">
    <property type="entry name" value="RNaseH_domain"/>
</dbReference>
<dbReference type="EMBL" id="OIVN01003235">
    <property type="protein sequence ID" value="SPD09722.1"/>
    <property type="molecule type" value="Genomic_DNA"/>
</dbReference>
<dbReference type="CDD" id="cd01647">
    <property type="entry name" value="RT_LTR"/>
    <property type="match status" value="1"/>
</dbReference>
<dbReference type="InterPro" id="IPR043128">
    <property type="entry name" value="Rev_trsase/Diguanyl_cyclase"/>
</dbReference>
<dbReference type="Pfam" id="PF13456">
    <property type="entry name" value="RVT_3"/>
    <property type="match status" value="1"/>
</dbReference>
<dbReference type="GO" id="GO:0003676">
    <property type="term" value="F:nucleic acid binding"/>
    <property type="evidence" value="ECO:0007669"/>
    <property type="project" value="InterPro"/>
</dbReference>